<evidence type="ECO:0000256" key="6">
    <source>
        <dbReference type="ARBA" id="ARBA00022822"/>
    </source>
</evidence>
<dbReference type="PANTHER" id="PTHR42894:SF1">
    <property type="entry name" value="N-(5'-PHOSPHORIBOSYL)ANTHRANILATE ISOMERASE"/>
    <property type="match status" value="1"/>
</dbReference>
<dbReference type="Proteomes" id="UP000541136">
    <property type="component" value="Unassembled WGS sequence"/>
</dbReference>
<dbReference type="Pfam" id="PF00697">
    <property type="entry name" value="PRAI"/>
    <property type="match status" value="1"/>
</dbReference>
<name>A0A7W9TP28_CASDE</name>
<evidence type="ECO:0000256" key="7">
    <source>
        <dbReference type="ARBA" id="ARBA00023141"/>
    </source>
</evidence>
<accession>A0A7W9TP28</accession>
<evidence type="ECO:0000313" key="11">
    <source>
        <dbReference type="EMBL" id="MBB6084308.1"/>
    </source>
</evidence>
<dbReference type="SUPFAM" id="SSF51366">
    <property type="entry name" value="Ribulose-phoshate binding barrel"/>
    <property type="match status" value="1"/>
</dbReference>
<comment type="pathway">
    <text evidence="2 9">Amino-acid biosynthesis; L-tryptophan biosynthesis; L-tryptophan from chorismate: step 3/5.</text>
</comment>
<evidence type="ECO:0000259" key="10">
    <source>
        <dbReference type="Pfam" id="PF00697"/>
    </source>
</evidence>
<keyword evidence="6 9" id="KW-0822">Tryptophan biosynthesis</keyword>
<dbReference type="UniPathway" id="UPA00035">
    <property type="reaction ID" value="UER00042"/>
</dbReference>
<dbReference type="InterPro" id="IPR011060">
    <property type="entry name" value="RibuloseP-bd_barrel"/>
</dbReference>
<comment type="caution">
    <text evidence="11">The sequence shown here is derived from an EMBL/GenBank/DDBJ whole genome shotgun (WGS) entry which is preliminary data.</text>
</comment>
<evidence type="ECO:0000256" key="2">
    <source>
        <dbReference type="ARBA" id="ARBA00004664"/>
    </source>
</evidence>
<evidence type="ECO:0000256" key="5">
    <source>
        <dbReference type="ARBA" id="ARBA00022605"/>
    </source>
</evidence>
<evidence type="ECO:0000256" key="3">
    <source>
        <dbReference type="ARBA" id="ARBA00012572"/>
    </source>
</evidence>
<dbReference type="GO" id="GO:0000162">
    <property type="term" value="P:L-tryptophan biosynthetic process"/>
    <property type="evidence" value="ECO:0007669"/>
    <property type="project" value="UniProtKB-UniRule"/>
</dbReference>
<dbReference type="InterPro" id="IPR001240">
    <property type="entry name" value="PRAI_dom"/>
</dbReference>
<evidence type="ECO:0000256" key="1">
    <source>
        <dbReference type="ARBA" id="ARBA00001164"/>
    </source>
</evidence>
<evidence type="ECO:0000313" key="12">
    <source>
        <dbReference type="Proteomes" id="UP000541136"/>
    </source>
</evidence>
<keyword evidence="8 9" id="KW-0413">Isomerase</keyword>
<dbReference type="InterPro" id="IPR044643">
    <property type="entry name" value="TrpF_fam"/>
</dbReference>
<proteinExistence type="inferred from homology"/>
<dbReference type="PANTHER" id="PTHR42894">
    <property type="entry name" value="N-(5'-PHOSPHORIBOSYL)ANTHRANILATE ISOMERASE"/>
    <property type="match status" value="1"/>
</dbReference>
<dbReference type="CDD" id="cd00405">
    <property type="entry name" value="PRAI"/>
    <property type="match status" value="1"/>
</dbReference>
<feature type="domain" description="N-(5'phosphoribosyl) anthranilate isomerase (PRAI)" evidence="10">
    <location>
        <begin position="30"/>
        <end position="233"/>
    </location>
</feature>
<dbReference type="AlphaFoldDB" id="A0A7W9TP28"/>
<dbReference type="Gene3D" id="3.20.20.70">
    <property type="entry name" value="Aldolase class I"/>
    <property type="match status" value="1"/>
</dbReference>
<dbReference type="InterPro" id="IPR013785">
    <property type="entry name" value="Aldolase_TIM"/>
</dbReference>
<organism evidence="11 12">
    <name type="scientific">Castellaniella defragrans</name>
    <name type="common">Alcaligenes defragrans</name>
    <dbReference type="NCBI Taxonomy" id="75697"/>
    <lineage>
        <taxon>Bacteria</taxon>
        <taxon>Pseudomonadati</taxon>
        <taxon>Pseudomonadota</taxon>
        <taxon>Betaproteobacteria</taxon>
        <taxon>Burkholderiales</taxon>
        <taxon>Alcaligenaceae</taxon>
        <taxon>Castellaniella</taxon>
    </lineage>
</organism>
<dbReference type="EC" id="5.3.1.24" evidence="3 9"/>
<sequence>MSAPAASPDGAEPASVLAPMSLAGPRRTRVKICGLTRPQDLDAAVAAGADAIGLVFYPPSRRCLAPDRAAALRARVPAFVGVTALFVNPEADAVRRVIETVRPDLLQFHGEESPGFCTGFGVRHVKAFRAGAPGLDSPAALARACAAHGEAAGWLFDSYSAGYGGSGGGFDTALLADVPRGPGTPALILSGGLKAETVGGQIAALAPYAVDVSSGVESAPGIKDAARIQAFMRAVRAADARRDA</sequence>
<reference evidence="11 12" key="1">
    <citation type="submission" date="2020-08" db="EMBL/GenBank/DDBJ databases">
        <title>Genomic Encyclopedia of Type Strains, Phase IV (KMG-IV): sequencing the most valuable type-strain genomes for metagenomic binning, comparative biology and taxonomic classification.</title>
        <authorList>
            <person name="Goeker M."/>
        </authorList>
    </citation>
    <scope>NUCLEOTIDE SEQUENCE [LARGE SCALE GENOMIC DNA]</scope>
    <source>
        <strain evidence="11 12">DSM 12141</strain>
    </source>
</reference>
<gene>
    <name evidence="9" type="primary">trpF</name>
    <name evidence="11" type="ORF">HNR28_002353</name>
</gene>
<dbReference type="EMBL" id="JACHIB010000013">
    <property type="protein sequence ID" value="MBB6084308.1"/>
    <property type="molecule type" value="Genomic_DNA"/>
</dbReference>
<evidence type="ECO:0000256" key="9">
    <source>
        <dbReference type="HAMAP-Rule" id="MF_00135"/>
    </source>
</evidence>
<keyword evidence="5 9" id="KW-0028">Amino-acid biosynthesis</keyword>
<protein>
    <recommendedName>
        <fullName evidence="4 9">N-(5'-phosphoribosyl)anthranilate isomerase</fullName>
        <shortName evidence="9">PRAI</shortName>
        <ecNumber evidence="3 9">5.3.1.24</ecNumber>
    </recommendedName>
</protein>
<keyword evidence="7 9" id="KW-0057">Aromatic amino acid biosynthesis</keyword>
<dbReference type="GO" id="GO:0004640">
    <property type="term" value="F:phosphoribosylanthranilate isomerase activity"/>
    <property type="evidence" value="ECO:0007669"/>
    <property type="project" value="UniProtKB-UniRule"/>
</dbReference>
<evidence type="ECO:0000256" key="8">
    <source>
        <dbReference type="ARBA" id="ARBA00023235"/>
    </source>
</evidence>
<comment type="catalytic activity">
    <reaction evidence="1 9">
        <text>N-(5-phospho-beta-D-ribosyl)anthranilate = 1-(2-carboxyphenylamino)-1-deoxy-D-ribulose 5-phosphate</text>
        <dbReference type="Rhea" id="RHEA:21540"/>
        <dbReference type="ChEBI" id="CHEBI:18277"/>
        <dbReference type="ChEBI" id="CHEBI:58613"/>
        <dbReference type="EC" id="5.3.1.24"/>
    </reaction>
</comment>
<evidence type="ECO:0000256" key="4">
    <source>
        <dbReference type="ARBA" id="ARBA00022272"/>
    </source>
</evidence>
<comment type="similarity">
    <text evidence="9">Belongs to the TrpF family.</text>
</comment>
<dbReference type="HAMAP" id="MF_00135">
    <property type="entry name" value="PRAI"/>
    <property type="match status" value="1"/>
</dbReference>